<evidence type="ECO:0000259" key="1">
    <source>
        <dbReference type="Pfam" id="PF13087"/>
    </source>
</evidence>
<dbReference type="Gene3D" id="3.40.50.300">
    <property type="entry name" value="P-loop containing nucleotide triphosphate hydrolases"/>
    <property type="match status" value="1"/>
</dbReference>
<evidence type="ECO:0000313" key="2">
    <source>
        <dbReference type="EMBL" id="SKC69334.1"/>
    </source>
</evidence>
<keyword evidence="3" id="KW-1185">Reference proteome</keyword>
<dbReference type="InterPro" id="IPR041679">
    <property type="entry name" value="DNA2/NAM7-like_C"/>
</dbReference>
<name>A0A1T5L051_9FIRM</name>
<feature type="domain" description="DNA2/NAM7 helicase-like C-terminal" evidence="1">
    <location>
        <begin position="7"/>
        <end position="73"/>
    </location>
</feature>
<protein>
    <submittedName>
        <fullName evidence="2">AAA domain-containing protein</fullName>
    </submittedName>
</protein>
<dbReference type="STRING" id="36842.SAMN02194393_02239"/>
<dbReference type="Proteomes" id="UP000190285">
    <property type="component" value="Unassembled WGS sequence"/>
</dbReference>
<accession>A0A1T5L051</accession>
<dbReference type="InterPro" id="IPR027417">
    <property type="entry name" value="P-loop_NTPase"/>
</dbReference>
<evidence type="ECO:0000313" key="3">
    <source>
        <dbReference type="Proteomes" id="UP000190285"/>
    </source>
</evidence>
<organism evidence="2 3">
    <name type="scientific">Maledivibacter halophilus</name>
    <dbReference type="NCBI Taxonomy" id="36842"/>
    <lineage>
        <taxon>Bacteria</taxon>
        <taxon>Bacillati</taxon>
        <taxon>Bacillota</taxon>
        <taxon>Clostridia</taxon>
        <taxon>Peptostreptococcales</taxon>
        <taxon>Caminicellaceae</taxon>
        <taxon>Maledivibacter</taxon>
    </lineage>
</organism>
<dbReference type="AlphaFoldDB" id="A0A1T5L051"/>
<proteinExistence type="predicted"/>
<sequence>MWINQKFERIKLAYPDKDEKNLIGIITPFKAQETLMKKGFIKLLPFEIRKYINYGTVHIFQGAERQIVIMSTVYGR</sequence>
<reference evidence="2 3" key="1">
    <citation type="submission" date="2017-02" db="EMBL/GenBank/DDBJ databases">
        <authorList>
            <person name="Peterson S.W."/>
        </authorList>
    </citation>
    <scope>NUCLEOTIDE SEQUENCE [LARGE SCALE GENOMIC DNA]</scope>
    <source>
        <strain evidence="2 3">M1</strain>
    </source>
</reference>
<dbReference type="EMBL" id="FUZT01000005">
    <property type="protein sequence ID" value="SKC69334.1"/>
    <property type="molecule type" value="Genomic_DNA"/>
</dbReference>
<gene>
    <name evidence="2" type="ORF">SAMN02194393_02239</name>
</gene>
<dbReference type="Pfam" id="PF13087">
    <property type="entry name" value="AAA_12"/>
    <property type="match status" value="1"/>
</dbReference>